<dbReference type="SMART" id="SM00448">
    <property type="entry name" value="REC"/>
    <property type="match status" value="1"/>
</dbReference>
<dbReference type="PROSITE" id="PS50043">
    <property type="entry name" value="HTH_LUXR_2"/>
    <property type="match status" value="1"/>
</dbReference>
<evidence type="ECO:0000256" key="2">
    <source>
        <dbReference type="ARBA" id="ARBA00023012"/>
    </source>
</evidence>
<dbReference type="EMBL" id="BPRB01000075">
    <property type="protein sequence ID" value="GJE59365.1"/>
    <property type="molecule type" value="Genomic_DNA"/>
</dbReference>
<dbReference type="Gene3D" id="1.10.10.10">
    <property type="entry name" value="Winged helix-like DNA-binding domain superfamily/Winged helix DNA-binding domain"/>
    <property type="match status" value="1"/>
</dbReference>
<keyword evidence="4" id="KW-0238">DNA-binding</keyword>
<dbReference type="InterPro" id="IPR001789">
    <property type="entry name" value="Sig_transdc_resp-reg_receiver"/>
</dbReference>
<keyword evidence="2" id="KW-0902">Two-component regulatory system</keyword>
<dbReference type="SUPFAM" id="SSF46894">
    <property type="entry name" value="C-terminal effector domain of the bipartite response regulators"/>
    <property type="match status" value="1"/>
</dbReference>
<dbReference type="PANTHER" id="PTHR48111">
    <property type="entry name" value="REGULATOR OF RPOS"/>
    <property type="match status" value="1"/>
</dbReference>
<dbReference type="InterPro" id="IPR016032">
    <property type="entry name" value="Sig_transdc_resp-reg_C-effctor"/>
</dbReference>
<protein>
    <submittedName>
        <fullName evidence="9">Regulator of RpoS</fullName>
    </submittedName>
</protein>
<comment type="caution">
    <text evidence="9">The sequence shown here is derived from an EMBL/GenBank/DDBJ whole genome shotgun (WGS) entry which is preliminary data.</text>
</comment>
<keyword evidence="3" id="KW-0805">Transcription regulation</keyword>
<dbReference type="CDD" id="cd06170">
    <property type="entry name" value="LuxR_C_like"/>
    <property type="match status" value="1"/>
</dbReference>
<dbReference type="PANTHER" id="PTHR48111:SF1">
    <property type="entry name" value="TWO-COMPONENT RESPONSE REGULATOR ORR33"/>
    <property type="match status" value="1"/>
</dbReference>
<accession>A0ABQ4TVV7</accession>
<evidence type="ECO:0000256" key="3">
    <source>
        <dbReference type="ARBA" id="ARBA00023015"/>
    </source>
</evidence>
<evidence type="ECO:0000256" key="6">
    <source>
        <dbReference type="PROSITE-ProRule" id="PRU00169"/>
    </source>
</evidence>
<dbReference type="InterPro" id="IPR000792">
    <property type="entry name" value="Tscrpt_reg_LuxR_C"/>
</dbReference>
<dbReference type="RefSeq" id="WP_238181951.1">
    <property type="nucleotide sequence ID" value="NZ_BPRB01000075.1"/>
</dbReference>
<organism evidence="9 10">
    <name type="scientific">Methylobacterium trifolii</name>
    <dbReference type="NCBI Taxonomy" id="1003092"/>
    <lineage>
        <taxon>Bacteria</taxon>
        <taxon>Pseudomonadati</taxon>
        <taxon>Pseudomonadota</taxon>
        <taxon>Alphaproteobacteria</taxon>
        <taxon>Hyphomicrobiales</taxon>
        <taxon>Methylobacteriaceae</taxon>
        <taxon>Methylobacterium</taxon>
    </lineage>
</organism>
<evidence type="ECO:0000313" key="10">
    <source>
        <dbReference type="Proteomes" id="UP001055057"/>
    </source>
</evidence>
<gene>
    <name evidence="9" type="primary">rssB_3</name>
    <name evidence="9" type="ORF">MPOCJGCO_1456</name>
</gene>
<dbReference type="InterPro" id="IPR039420">
    <property type="entry name" value="WalR-like"/>
</dbReference>
<reference evidence="9" key="1">
    <citation type="journal article" date="2021" name="Front. Microbiol.">
        <title>Comprehensive Comparative Genomics and Phenotyping of Methylobacterium Species.</title>
        <authorList>
            <person name="Alessa O."/>
            <person name="Ogura Y."/>
            <person name="Fujitani Y."/>
            <person name="Takami H."/>
            <person name="Hayashi T."/>
            <person name="Sahin N."/>
            <person name="Tani A."/>
        </authorList>
    </citation>
    <scope>NUCLEOTIDE SEQUENCE</scope>
    <source>
        <strain evidence="9">DSM 23632</strain>
    </source>
</reference>
<dbReference type="InterPro" id="IPR036388">
    <property type="entry name" value="WH-like_DNA-bd_sf"/>
</dbReference>
<evidence type="ECO:0000313" key="9">
    <source>
        <dbReference type="EMBL" id="GJE59365.1"/>
    </source>
</evidence>
<keyword evidence="1 6" id="KW-0597">Phosphoprotein</keyword>
<evidence type="ECO:0000256" key="4">
    <source>
        <dbReference type="ARBA" id="ARBA00023125"/>
    </source>
</evidence>
<dbReference type="PRINTS" id="PR00038">
    <property type="entry name" value="HTHLUXR"/>
</dbReference>
<dbReference type="Pfam" id="PF00196">
    <property type="entry name" value="GerE"/>
    <property type="match status" value="1"/>
</dbReference>
<dbReference type="PROSITE" id="PS00622">
    <property type="entry name" value="HTH_LUXR_1"/>
    <property type="match status" value="1"/>
</dbReference>
<feature type="domain" description="Response regulatory" evidence="8">
    <location>
        <begin position="4"/>
        <end position="117"/>
    </location>
</feature>
<keyword evidence="10" id="KW-1185">Reference proteome</keyword>
<evidence type="ECO:0000256" key="1">
    <source>
        <dbReference type="ARBA" id="ARBA00022553"/>
    </source>
</evidence>
<keyword evidence="5" id="KW-0804">Transcription</keyword>
<feature type="domain" description="HTH luxR-type" evidence="7">
    <location>
        <begin position="126"/>
        <end position="191"/>
    </location>
</feature>
<evidence type="ECO:0000256" key="5">
    <source>
        <dbReference type="ARBA" id="ARBA00023163"/>
    </source>
</evidence>
<feature type="modified residue" description="4-aspartylphosphate" evidence="6">
    <location>
        <position position="52"/>
    </location>
</feature>
<dbReference type="PROSITE" id="PS50110">
    <property type="entry name" value="RESPONSE_REGULATORY"/>
    <property type="match status" value="1"/>
</dbReference>
<proteinExistence type="predicted"/>
<dbReference type="Pfam" id="PF00072">
    <property type="entry name" value="Response_reg"/>
    <property type="match status" value="1"/>
</dbReference>
<evidence type="ECO:0000259" key="7">
    <source>
        <dbReference type="PROSITE" id="PS50043"/>
    </source>
</evidence>
<evidence type="ECO:0000259" key="8">
    <source>
        <dbReference type="PROSITE" id="PS50110"/>
    </source>
</evidence>
<dbReference type="SUPFAM" id="SSF52172">
    <property type="entry name" value="CheY-like"/>
    <property type="match status" value="1"/>
</dbReference>
<dbReference type="Proteomes" id="UP001055057">
    <property type="component" value="Unassembled WGS sequence"/>
</dbReference>
<sequence>MRRRILCVEDDEAIAELVHEVLTEAGFAVDLAASGPEGLAKAGDRPDAVICDIDLPGLGGLDLLRSVREAGAQVPFIVLTAFGERGNQIEARRLGCDDFVTKPVDFELLLAVLHNVLQRSPHAARPEAAGVRLTEREREIVTWVARGKSSADIAAIVGISERTVNFHVDRVMRKLAVSTRMQAAIACIRLGLIAA</sequence>
<dbReference type="InterPro" id="IPR011006">
    <property type="entry name" value="CheY-like_superfamily"/>
</dbReference>
<name>A0ABQ4TVV7_9HYPH</name>
<dbReference type="SMART" id="SM00421">
    <property type="entry name" value="HTH_LUXR"/>
    <property type="match status" value="1"/>
</dbReference>
<dbReference type="Gene3D" id="3.40.50.2300">
    <property type="match status" value="1"/>
</dbReference>
<reference evidence="9" key="2">
    <citation type="submission" date="2021-08" db="EMBL/GenBank/DDBJ databases">
        <authorList>
            <person name="Tani A."/>
            <person name="Ola A."/>
            <person name="Ogura Y."/>
            <person name="Katsura K."/>
            <person name="Hayashi T."/>
        </authorList>
    </citation>
    <scope>NUCLEOTIDE SEQUENCE</scope>
    <source>
        <strain evidence="9">DSM 23632</strain>
    </source>
</reference>